<comment type="caution">
    <text evidence="1">The sequence shown here is derived from an EMBL/GenBank/DDBJ whole genome shotgun (WGS) entry which is preliminary data.</text>
</comment>
<protein>
    <submittedName>
        <fullName evidence="1">Uncharacterized protein</fullName>
    </submittedName>
</protein>
<dbReference type="EMBL" id="LAZR01000252">
    <property type="protein sequence ID" value="KKN79162.1"/>
    <property type="molecule type" value="Genomic_DNA"/>
</dbReference>
<accession>A0A0F9TW33</accession>
<dbReference type="AlphaFoldDB" id="A0A0F9TW33"/>
<reference evidence="1" key="1">
    <citation type="journal article" date="2015" name="Nature">
        <title>Complex archaea that bridge the gap between prokaryotes and eukaryotes.</title>
        <authorList>
            <person name="Spang A."/>
            <person name="Saw J.H."/>
            <person name="Jorgensen S.L."/>
            <person name="Zaremba-Niedzwiedzka K."/>
            <person name="Martijn J."/>
            <person name="Lind A.E."/>
            <person name="van Eijk R."/>
            <person name="Schleper C."/>
            <person name="Guy L."/>
            <person name="Ettema T.J."/>
        </authorList>
    </citation>
    <scope>NUCLEOTIDE SEQUENCE</scope>
</reference>
<proteinExistence type="predicted"/>
<evidence type="ECO:0000313" key="1">
    <source>
        <dbReference type="EMBL" id="KKN79162.1"/>
    </source>
</evidence>
<gene>
    <name evidence="1" type="ORF">LCGC14_0343550</name>
</gene>
<organism evidence="1">
    <name type="scientific">marine sediment metagenome</name>
    <dbReference type="NCBI Taxonomy" id="412755"/>
    <lineage>
        <taxon>unclassified sequences</taxon>
        <taxon>metagenomes</taxon>
        <taxon>ecological metagenomes</taxon>
    </lineage>
</organism>
<sequence length="72" mass="8621">MFVHSNEVLYPRPKHRWGAFNARLDAGFRRRKPSDFCTMFGKPFYAMDRQELEKVAYILADSIIERDSHTIW</sequence>
<name>A0A0F9TW33_9ZZZZ</name>